<dbReference type="Proteomes" id="UP000595703">
    <property type="component" value="Chromosome"/>
</dbReference>
<evidence type="ECO:0000313" key="2">
    <source>
        <dbReference type="EMBL" id="BBA99271.1"/>
    </source>
</evidence>
<reference evidence="2 3" key="3">
    <citation type="journal article" date="2011" name="Nat. Chem. Biol.">
        <title>Reveromycin A biosynthesis uses RevG and RevJ for stereospecific spiroacetal formation.</title>
        <authorList>
            <person name="Takahashi S."/>
            <person name="Toyoda A."/>
            <person name="Sekiyama Y."/>
            <person name="Takagi H."/>
            <person name="Nogawa T."/>
            <person name="Uramoto M."/>
            <person name="Suzuki R."/>
            <person name="Koshino H."/>
            <person name="Kumano T."/>
            <person name="Panthee S."/>
            <person name="Dairi T."/>
            <person name="Ishikawa J."/>
            <person name="Ikeda H."/>
            <person name="Sakaki Y."/>
            <person name="Osada H."/>
        </authorList>
    </citation>
    <scope>NUCLEOTIDE SEQUENCE [LARGE SCALE GENOMIC DNA]</scope>
    <source>
        <strain evidence="2 3">SN-593</strain>
    </source>
</reference>
<evidence type="ECO:0008006" key="4">
    <source>
        <dbReference type="Google" id="ProtNLM"/>
    </source>
</evidence>
<dbReference type="EMBL" id="AP018365">
    <property type="protein sequence ID" value="BBA99271.1"/>
    <property type="molecule type" value="Genomic_DNA"/>
</dbReference>
<protein>
    <recommendedName>
        <fullName evidence="4">Phage portal protein</fullName>
    </recommendedName>
</protein>
<gene>
    <name evidence="2" type="ORF">RVR_5816</name>
</gene>
<organism evidence="2 3">
    <name type="scientific">Actinacidiphila reveromycinica</name>
    <dbReference type="NCBI Taxonomy" id="659352"/>
    <lineage>
        <taxon>Bacteria</taxon>
        <taxon>Bacillati</taxon>
        <taxon>Actinomycetota</taxon>
        <taxon>Actinomycetes</taxon>
        <taxon>Kitasatosporales</taxon>
        <taxon>Streptomycetaceae</taxon>
        <taxon>Actinacidiphila</taxon>
    </lineage>
</organism>
<sequence>MGLLERIEAQRAAARTGSRDAPLDLNQWAQYFGFGGLDYPIVQTTMNTIDQEAVALTTAAAAKTNGPIFSLILARQQIFSQARFQWTRFSGGAPTDLFGSPELGLLERPWPGGTTGDLLGRMEWNASTAGNSYVRRTRADRLNVLPPQWVIIVLGSQTNADNPAEAPDVEVAGYVYDPPSGPMRFYPADGSNGRMAHYAPIPDPDFHFLGMSWITPVLRELQADSMATEHKARFFQNAATPNLAIKFDPSVKLQQVQAFKELMEEEHTGVANAYRTLYMGGGADPKVIGADMRQLDFAATQGKGESRLAAAAGVPPSWVGFSEGLQGSALNAGNFSSARRRLSDGTLEHLWSNAAASLEPLLTPPDSGSSLWYTTRSVAFMREDAEVLSRIQQTQAQTITALVRDGFTPDSATQAVLNNDMSLLKHTGLTSVQLLPPSNGQEPFNPNAPAAPPAEQPPAGGATPAEGAGQ</sequence>
<reference evidence="2 3" key="2">
    <citation type="journal article" date="2011" name="J. Antibiot.">
        <title>Furaquinocins I and J: novel polyketide isoprenoid hybrid compounds from Streptomyces reveromyceticus SN-593.</title>
        <authorList>
            <person name="Panthee S."/>
            <person name="Takahashi S."/>
            <person name="Takagi H."/>
            <person name="Nogawa T."/>
            <person name="Oowada E."/>
            <person name="Uramoto M."/>
            <person name="Osada H."/>
        </authorList>
    </citation>
    <scope>NUCLEOTIDE SEQUENCE [LARGE SCALE GENOMIC DNA]</scope>
    <source>
        <strain evidence="2 3">SN-593</strain>
    </source>
</reference>
<keyword evidence="3" id="KW-1185">Reference proteome</keyword>
<dbReference type="InterPro" id="IPR006944">
    <property type="entry name" value="Phage/GTA_portal"/>
</dbReference>
<dbReference type="AlphaFoldDB" id="A0A7U3UVA5"/>
<evidence type="ECO:0000313" key="3">
    <source>
        <dbReference type="Proteomes" id="UP000595703"/>
    </source>
</evidence>
<evidence type="ECO:0000256" key="1">
    <source>
        <dbReference type="SAM" id="MobiDB-lite"/>
    </source>
</evidence>
<dbReference type="RefSeq" id="WP_202235288.1">
    <property type="nucleotide sequence ID" value="NZ_AP018365.1"/>
</dbReference>
<feature type="region of interest" description="Disordered" evidence="1">
    <location>
        <begin position="432"/>
        <end position="470"/>
    </location>
</feature>
<dbReference type="Pfam" id="PF04860">
    <property type="entry name" value="Phage_portal"/>
    <property type="match status" value="1"/>
</dbReference>
<accession>A0A7U3UVA5</accession>
<reference evidence="2 3" key="4">
    <citation type="journal article" date="2020" name="Sci. Rep.">
        <title>beta-carboline chemical signals induce reveromycin production through a LuxR family regulator in Streptomyces sp. SN-593.</title>
        <authorList>
            <person name="Panthee S."/>
            <person name="Kito N."/>
            <person name="Hayashi T."/>
            <person name="Shimizu T."/>
            <person name="Ishikawa J."/>
            <person name="Hamamoto H."/>
            <person name="Osada H."/>
            <person name="Takahashi S."/>
        </authorList>
    </citation>
    <scope>NUCLEOTIDE SEQUENCE [LARGE SCALE GENOMIC DNA]</scope>
    <source>
        <strain evidence="2 3">SN-593</strain>
    </source>
</reference>
<name>A0A7U3UVA5_9ACTN</name>
<dbReference type="KEGG" id="arev:RVR_5816"/>
<proteinExistence type="predicted"/>
<feature type="compositionally biased region" description="Low complexity" evidence="1">
    <location>
        <begin position="457"/>
        <end position="470"/>
    </location>
</feature>
<reference evidence="2 3" key="1">
    <citation type="journal article" date="2010" name="J. Bacteriol.">
        <title>Biochemical characterization of a novel indole prenyltransferase from Streptomyces sp. SN-593.</title>
        <authorList>
            <person name="Takahashi S."/>
            <person name="Takagi H."/>
            <person name="Toyoda A."/>
            <person name="Uramoto M."/>
            <person name="Nogawa T."/>
            <person name="Ueki M."/>
            <person name="Sakaki Y."/>
            <person name="Osada H."/>
        </authorList>
    </citation>
    <scope>NUCLEOTIDE SEQUENCE [LARGE SCALE GENOMIC DNA]</scope>
    <source>
        <strain evidence="2 3">SN-593</strain>
    </source>
</reference>